<accession>A0AAD4MIF6</accession>
<keyword evidence="1" id="KW-0732">Signal</keyword>
<dbReference type="Proteomes" id="UP001201812">
    <property type="component" value="Unassembled WGS sequence"/>
</dbReference>
<evidence type="ECO:0000313" key="3">
    <source>
        <dbReference type="Proteomes" id="UP001201812"/>
    </source>
</evidence>
<feature type="chain" id="PRO_5042086873" evidence="1">
    <location>
        <begin position="23"/>
        <end position="205"/>
    </location>
</feature>
<name>A0AAD4MIF6_9BILA</name>
<gene>
    <name evidence="2" type="ORF">DdX_20630</name>
</gene>
<dbReference type="EMBL" id="JAKKPZ010000622">
    <property type="protein sequence ID" value="KAI1693489.1"/>
    <property type="molecule type" value="Genomic_DNA"/>
</dbReference>
<keyword evidence="3" id="KW-1185">Reference proteome</keyword>
<feature type="signal peptide" evidence="1">
    <location>
        <begin position="1"/>
        <end position="22"/>
    </location>
</feature>
<proteinExistence type="predicted"/>
<reference evidence="2" key="1">
    <citation type="submission" date="2022-01" db="EMBL/GenBank/DDBJ databases">
        <title>Genome Sequence Resource for Two Populations of Ditylenchus destructor, the Migratory Endoparasitic Phytonematode.</title>
        <authorList>
            <person name="Zhang H."/>
            <person name="Lin R."/>
            <person name="Xie B."/>
        </authorList>
    </citation>
    <scope>NUCLEOTIDE SEQUENCE</scope>
    <source>
        <strain evidence="2">BazhouSP</strain>
    </source>
</reference>
<organism evidence="2 3">
    <name type="scientific">Ditylenchus destructor</name>
    <dbReference type="NCBI Taxonomy" id="166010"/>
    <lineage>
        <taxon>Eukaryota</taxon>
        <taxon>Metazoa</taxon>
        <taxon>Ecdysozoa</taxon>
        <taxon>Nematoda</taxon>
        <taxon>Chromadorea</taxon>
        <taxon>Rhabditida</taxon>
        <taxon>Tylenchina</taxon>
        <taxon>Tylenchomorpha</taxon>
        <taxon>Sphaerularioidea</taxon>
        <taxon>Anguinidae</taxon>
        <taxon>Anguininae</taxon>
        <taxon>Ditylenchus</taxon>
    </lineage>
</organism>
<protein>
    <submittedName>
        <fullName evidence="2">Uncharacterized protein</fullName>
    </submittedName>
</protein>
<sequence length="205" mass="23780">MPNIWHFYILLVICLSTNVYNAIPVQKQSLVNDTKLPSNLQDLYNSSVDNGIVPTEVNSNAFQETRNNTPRLAKTNNLKTKTIRCSQNVLCYESDRSQWIEDRKLVNHVLHLMWKYNITRRFDYNFSDDSELHLFHLRDSKSVSVRKFLSSVLVKRHRLLCSDKRTAGFLLEIGSEEWPIACTWTASNYDALVCTKEPVVVRANN</sequence>
<dbReference type="AlphaFoldDB" id="A0AAD4MIF6"/>
<comment type="caution">
    <text evidence="2">The sequence shown here is derived from an EMBL/GenBank/DDBJ whole genome shotgun (WGS) entry which is preliminary data.</text>
</comment>
<evidence type="ECO:0000313" key="2">
    <source>
        <dbReference type="EMBL" id="KAI1693489.1"/>
    </source>
</evidence>
<evidence type="ECO:0000256" key="1">
    <source>
        <dbReference type="SAM" id="SignalP"/>
    </source>
</evidence>